<evidence type="ECO:0000259" key="2">
    <source>
        <dbReference type="SMART" id="SM01126"/>
    </source>
</evidence>
<dbReference type="EMBL" id="CAJNYU010000502">
    <property type="protein sequence ID" value="CAF3367203.1"/>
    <property type="molecule type" value="Genomic_DNA"/>
</dbReference>
<dbReference type="InterPro" id="IPR024445">
    <property type="entry name" value="Tnp_ISXO2-like"/>
</dbReference>
<dbReference type="InterPro" id="IPR053164">
    <property type="entry name" value="IS1016-like_transposase"/>
</dbReference>
<reference evidence="3" key="1">
    <citation type="submission" date="2021-02" db="EMBL/GenBank/DDBJ databases">
        <authorList>
            <person name="Nowell W R."/>
        </authorList>
    </citation>
    <scope>NUCLEOTIDE SEQUENCE</scope>
</reference>
<dbReference type="PANTHER" id="PTHR47163">
    <property type="entry name" value="DDE_TNP_IS1595 DOMAIN-CONTAINING PROTEIN"/>
    <property type="match status" value="1"/>
</dbReference>
<protein>
    <recommendedName>
        <fullName evidence="2">ISXO2-like transposase domain-containing protein</fullName>
    </recommendedName>
</protein>
<gene>
    <name evidence="3" type="ORF">FME351_LOCUS5988</name>
</gene>
<accession>A0A817XEG3</accession>
<proteinExistence type="predicted"/>
<feature type="region of interest" description="Disordered" evidence="1">
    <location>
        <begin position="119"/>
        <end position="148"/>
    </location>
</feature>
<evidence type="ECO:0000313" key="4">
    <source>
        <dbReference type="Proteomes" id="UP000663869"/>
    </source>
</evidence>
<sequence length="284" mass="33046">MSIAIPTNSRQFYKILKDEGLLSQFLREQNLIQRHDQHKYHCGSLMTEENPAPKIAALVQVSQPTVVDWLNFLREVWQEAFNDATQMGGVGKIVQIDESLFRDKRKYNRGRLLLGSLNNNNNNNVNVQNSSSSSDSEYDDYNNTAQRTNNRNYGRRVEEPWIFGIVEPTEEGQEVRFFHVARRDAATLIPIIWKHVYLGTTIWPDQWKVYSRLQTGYGYDHETVNHSRNFVDLRTGYQTQLIECLWSHAKNQNLTSNAWNPITKFAVNRILVSHYSSEYLSIDS</sequence>
<evidence type="ECO:0000313" key="3">
    <source>
        <dbReference type="EMBL" id="CAF3367203.1"/>
    </source>
</evidence>
<name>A0A817XEG3_9BILA</name>
<evidence type="ECO:0000256" key="1">
    <source>
        <dbReference type="SAM" id="MobiDB-lite"/>
    </source>
</evidence>
<dbReference type="Pfam" id="PF12762">
    <property type="entry name" value="DDE_Tnp_IS1595"/>
    <property type="match status" value="1"/>
</dbReference>
<dbReference type="PANTHER" id="PTHR47163:SF2">
    <property type="entry name" value="SI:DKEY-17M8.2"/>
    <property type="match status" value="1"/>
</dbReference>
<feature type="domain" description="ISXO2-like transposase" evidence="2">
    <location>
        <begin position="86"/>
        <end position="257"/>
    </location>
</feature>
<dbReference type="AlphaFoldDB" id="A0A817XEG3"/>
<dbReference type="SMART" id="SM01126">
    <property type="entry name" value="DDE_Tnp_IS1595"/>
    <property type="match status" value="1"/>
</dbReference>
<comment type="caution">
    <text evidence="3">The sequence shown here is derived from an EMBL/GenBank/DDBJ whole genome shotgun (WGS) entry which is preliminary data.</text>
</comment>
<dbReference type="Proteomes" id="UP000663869">
    <property type="component" value="Unassembled WGS sequence"/>
</dbReference>
<organism evidence="3 4">
    <name type="scientific">Rotaria socialis</name>
    <dbReference type="NCBI Taxonomy" id="392032"/>
    <lineage>
        <taxon>Eukaryota</taxon>
        <taxon>Metazoa</taxon>
        <taxon>Spiralia</taxon>
        <taxon>Gnathifera</taxon>
        <taxon>Rotifera</taxon>
        <taxon>Eurotatoria</taxon>
        <taxon>Bdelloidea</taxon>
        <taxon>Philodinida</taxon>
        <taxon>Philodinidae</taxon>
        <taxon>Rotaria</taxon>
    </lineage>
</organism>
<feature type="compositionally biased region" description="Low complexity" evidence="1">
    <location>
        <begin position="119"/>
        <end position="135"/>
    </location>
</feature>